<dbReference type="SUPFAM" id="SSF46894">
    <property type="entry name" value="C-terminal effector domain of the bipartite response regulators"/>
    <property type="match status" value="1"/>
</dbReference>
<reference evidence="7 8" key="1">
    <citation type="submission" date="2017-06" db="EMBL/GenBank/DDBJ databases">
        <title>Biodegradation of gentamicin by bacterial consortia AMQD4 in synthetic medium and raw gentamicin sewage.</title>
        <authorList>
            <person name="Chang H."/>
            <person name="Feng Y."/>
            <person name="Li Z."/>
            <person name="Xue J."/>
            <person name="Cheng D."/>
        </authorList>
    </citation>
    <scope>NUCLEOTIDE SEQUENCE [LARGE SCALE GENOMIC DNA]</scope>
    <source>
        <strain evidence="7 8">BZC3</strain>
    </source>
</reference>
<dbReference type="GO" id="GO:0000160">
    <property type="term" value="P:phosphorelay signal transduction system"/>
    <property type="evidence" value="ECO:0007669"/>
    <property type="project" value="InterPro"/>
</dbReference>
<evidence type="ECO:0000313" key="8">
    <source>
        <dbReference type="Proteomes" id="UP000197024"/>
    </source>
</evidence>
<dbReference type="CDD" id="cd06170">
    <property type="entry name" value="LuxR_C_like"/>
    <property type="match status" value="1"/>
</dbReference>
<dbReference type="NCBIfam" id="NF006900">
    <property type="entry name" value="PRK09390.1"/>
    <property type="match status" value="1"/>
</dbReference>
<dbReference type="SMART" id="SM00448">
    <property type="entry name" value="REC"/>
    <property type="match status" value="1"/>
</dbReference>
<proteinExistence type="predicted"/>
<dbReference type="Pfam" id="PF00196">
    <property type="entry name" value="GerE"/>
    <property type="match status" value="1"/>
</dbReference>
<dbReference type="PROSITE" id="PS00622">
    <property type="entry name" value="HTH_LUXR_1"/>
    <property type="match status" value="1"/>
</dbReference>
<evidence type="ECO:0000259" key="6">
    <source>
        <dbReference type="PROSITE" id="PS50110"/>
    </source>
</evidence>
<dbReference type="GO" id="GO:0003677">
    <property type="term" value="F:DNA binding"/>
    <property type="evidence" value="ECO:0007669"/>
    <property type="project" value="UniProtKB-KW"/>
</dbReference>
<evidence type="ECO:0000313" key="7">
    <source>
        <dbReference type="EMBL" id="ASD25602.1"/>
    </source>
</evidence>
<dbReference type="PANTHER" id="PTHR44688">
    <property type="entry name" value="DNA-BINDING TRANSCRIPTIONAL ACTIVATOR DEVR_DOSR"/>
    <property type="match status" value="1"/>
</dbReference>
<dbReference type="Proteomes" id="UP000197024">
    <property type="component" value="Chromosome"/>
</dbReference>
<keyword evidence="4" id="KW-0597">Phosphoprotein</keyword>
<dbReference type="InterPro" id="IPR011006">
    <property type="entry name" value="CheY-like_superfamily"/>
</dbReference>
<dbReference type="PROSITE" id="PS50110">
    <property type="entry name" value="RESPONSE_REGULATORY"/>
    <property type="match status" value="1"/>
</dbReference>
<feature type="domain" description="Response regulatory" evidence="6">
    <location>
        <begin position="8"/>
        <end position="123"/>
    </location>
</feature>
<dbReference type="RefSeq" id="WP_088409824.1">
    <property type="nucleotide sequence ID" value="NZ_CP021995.1"/>
</dbReference>
<dbReference type="EMBL" id="CP021995">
    <property type="protein sequence ID" value="ASD25602.1"/>
    <property type="molecule type" value="Genomic_DNA"/>
</dbReference>
<dbReference type="Pfam" id="PF00072">
    <property type="entry name" value="Response_reg"/>
    <property type="match status" value="1"/>
</dbReference>
<evidence type="ECO:0000256" key="3">
    <source>
        <dbReference type="ARBA" id="ARBA00023163"/>
    </source>
</evidence>
<dbReference type="InterPro" id="IPR000792">
    <property type="entry name" value="Tscrpt_reg_LuxR_C"/>
</dbReference>
<dbReference type="InterPro" id="IPR036388">
    <property type="entry name" value="WH-like_DNA-bd_sf"/>
</dbReference>
<dbReference type="Gene3D" id="3.40.50.2300">
    <property type="match status" value="1"/>
</dbReference>
<dbReference type="InterPro" id="IPR001789">
    <property type="entry name" value="Sig_transdc_resp-reg_receiver"/>
</dbReference>
<protein>
    <submittedName>
        <fullName evidence="7">DNA-binding response regulator</fullName>
    </submittedName>
</protein>
<keyword evidence="3" id="KW-0804">Transcription</keyword>
<evidence type="ECO:0000256" key="1">
    <source>
        <dbReference type="ARBA" id="ARBA00023015"/>
    </source>
</evidence>
<dbReference type="Gene3D" id="1.10.10.10">
    <property type="entry name" value="Winged helix-like DNA-binding domain superfamily/Winged helix DNA-binding domain"/>
    <property type="match status" value="1"/>
</dbReference>
<dbReference type="PROSITE" id="PS50043">
    <property type="entry name" value="HTH_LUXR_2"/>
    <property type="match status" value="1"/>
</dbReference>
<organism evidence="7 8">
    <name type="scientific">Brevundimonas diminuta</name>
    <name type="common">Pseudomonas diminuta</name>
    <dbReference type="NCBI Taxonomy" id="293"/>
    <lineage>
        <taxon>Bacteria</taxon>
        <taxon>Pseudomonadati</taxon>
        <taxon>Pseudomonadota</taxon>
        <taxon>Alphaproteobacteria</taxon>
        <taxon>Caulobacterales</taxon>
        <taxon>Caulobacteraceae</taxon>
        <taxon>Brevundimonas</taxon>
    </lineage>
</organism>
<dbReference type="PRINTS" id="PR00038">
    <property type="entry name" value="HTHLUXR"/>
</dbReference>
<sequence>MTTTPDAMVHVVDDDSALRDSLAFMLETNDIATRLYAGGGDLLDAASKTTLEGCVLTDVRMPDMNGIELVRQLRAQGVTLPVVVMTGHADVPLAIEAIRAGVQDFIEKPFTDELLLDALGRALDGSTPASAADRLVLERLETLSAREKQVLDGLVAGHANKVIAYDLGISPRTVEVYRANVMTKMQVRSLSELVRVTVLSHGI</sequence>
<accession>A0A1Z3LTP4</accession>
<dbReference type="PANTHER" id="PTHR44688:SF16">
    <property type="entry name" value="DNA-BINDING TRANSCRIPTIONAL ACTIVATOR DEVR_DOSR"/>
    <property type="match status" value="1"/>
</dbReference>
<feature type="domain" description="HTH luxR-type" evidence="5">
    <location>
        <begin position="136"/>
        <end position="201"/>
    </location>
</feature>
<feature type="modified residue" description="4-aspartylphosphate" evidence="4">
    <location>
        <position position="58"/>
    </location>
</feature>
<dbReference type="AlphaFoldDB" id="A0A1Z3LTP4"/>
<dbReference type="SUPFAM" id="SSF52172">
    <property type="entry name" value="CheY-like"/>
    <property type="match status" value="1"/>
</dbReference>
<name>A0A1Z3LTP4_BREDI</name>
<keyword evidence="2 7" id="KW-0238">DNA-binding</keyword>
<reference evidence="7 8" key="2">
    <citation type="submission" date="2017-06" db="EMBL/GenBank/DDBJ databases">
        <authorList>
            <person name="Kim H.J."/>
            <person name="Triplett B.A."/>
        </authorList>
    </citation>
    <scope>NUCLEOTIDE SEQUENCE [LARGE SCALE GENOMIC DNA]</scope>
    <source>
        <strain evidence="7 8">BZC3</strain>
    </source>
</reference>
<evidence type="ECO:0000256" key="2">
    <source>
        <dbReference type="ARBA" id="ARBA00023125"/>
    </source>
</evidence>
<keyword evidence="1" id="KW-0805">Transcription regulation</keyword>
<dbReference type="SMART" id="SM00421">
    <property type="entry name" value="HTH_LUXR"/>
    <property type="match status" value="1"/>
</dbReference>
<evidence type="ECO:0000256" key="4">
    <source>
        <dbReference type="PROSITE-ProRule" id="PRU00169"/>
    </source>
</evidence>
<gene>
    <name evidence="7" type="primary">fixJ</name>
    <name evidence="7" type="ORF">CD943_01045</name>
</gene>
<dbReference type="GO" id="GO:0006355">
    <property type="term" value="P:regulation of DNA-templated transcription"/>
    <property type="evidence" value="ECO:0007669"/>
    <property type="project" value="InterPro"/>
</dbReference>
<evidence type="ECO:0000259" key="5">
    <source>
        <dbReference type="PROSITE" id="PS50043"/>
    </source>
</evidence>
<dbReference type="InterPro" id="IPR016032">
    <property type="entry name" value="Sig_transdc_resp-reg_C-effctor"/>
</dbReference>